<dbReference type="Pfam" id="PF00583">
    <property type="entry name" value="Acetyltransf_1"/>
    <property type="match status" value="1"/>
</dbReference>
<evidence type="ECO:0000313" key="4">
    <source>
        <dbReference type="EMBL" id="CAA9234373.1"/>
    </source>
</evidence>
<name>A0A6J4HX88_9BACT</name>
<evidence type="ECO:0000256" key="2">
    <source>
        <dbReference type="ARBA" id="ARBA00023315"/>
    </source>
</evidence>
<dbReference type="PROSITE" id="PS51186">
    <property type="entry name" value="GNAT"/>
    <property type="match status" value="1"/>
</dbReference>
<gene>
    <name evidence="4" type="ORF">AVDCRST_MAG63-1265</name>
</gene>
<feature type="domain" description="N-acetyltransferase" evidence="3">
    <location>
        <begin position="1"/>
        <end position="143"/>
    </location>
</feature>
<evidence type="ECO:0000259" key="3">
    <source>
        <dbReference type="PROSITE" id="PS51186"/>
    </source>
</evidence>
<dbReference type="PANTHER" id="PTHR43877">
    <property type="entry name" value="AMINOALKYLPHOSPHONATE N-ACETYLTRANSFERASE-RELATED-RELATED"/>
    <property type="match status" value="1"/>
</dbReference>
<sequence>MRTRAMEVEDAPAVAALSVQLGYPATAGEMERRMLLLRENADHGLFVVEDAGGGVVGWVHVCGEHLLVSPPYAEVGGLVVDDEARGVGVGRALMAEAERWARGRGYRDVRVRSGTARTGAHAFYQRIGYRLVKSQHRFVKTLE</sequence>
<dbReference type="SUPFAM" id="SSF55729">
    <property type="entry name" value="Acyl-CoA N-acyltransferases (Nat)"/>
    <property type="match status" value="1"/>
</dbReference>
<dbReference type="GO" id="GO:0016747">
    <property type="term" value="F:acyltransferase activity, transferring groups other than amino-acyl groups"/>
    <property type="evidence" value="ECO:0007669"/>
    <property type="project" value="InterPro"/>
</dbReference>
<dbReference type="InterPro" id="IPR000182">
    <property type="entry name" value="GNAT_dom"/>
</dbReference>
<keyword evidence="2" id="KW-0012">Acyltransferase</keyword>
<dbReference type="Gene3D" id="3.40.630.30">
    <property type="match status" value="1"/>
</dbReference>
<keyword evidence="1" id="KW-0808">Transferase</keyword>
<organism evidence="4">
    <name type="scientific">uncultured Armatimonadetes bacterium</name>
    <dbReference type="NCBI Taxonomy" id="157466"/>
    <lineage>
        <taxon>Bacteria</taxon>
        <taxon>Bacillati</taxon>
        <taxon>Armatimonadota</taxon>
        <taxon>environmental samples</taxon>
    </lineage>
</organism>
<protein>
    <recommendedName>
        <fullName evidence="3">N-acetyltransferase domain-containing protein</fullName>
    </recommendedName>
</protein>
<reference evidence="4" key="1">
    <citation type="submission" date="2020-02" db="EMBL/GenBank/DDBJ databases">
        <authorList>
            <person name="Meier V. D."/>
        </authorList>
    </citation>
    <scope>NUCLEOTIDE SEQUENCE</scope>
    <source>
        <strain evidence="4">AVDCRST_MAG63</strain>
    </source>
</reference>
<dbReference type="CDD" id="cd04301">
    <property type="entry name" value="NAT_SF"/>
    <property type="match status" value="1"/>
</dbReference>
<proteinExistence type="predicted"/>
<dbReference type="InterPro" id="IPR016181">
    <property type="entry name" value="Acyl_CoA_acyltransferase"/>
</dbReference>
<dbReference type="EMBL" id="CADCTO010000151">
    <property type="protein sequence ID" value="CAA9234373.1"/>
    <property type="molecule type" value="Genomic_DNA"/>
</dbReference>
<accession>A0A6J4HX88</accession>
<dbReference type="InterPro" id="IPR050832">
    <property type="entry name" value="Bact_Acetyltransf"/>
</dbReference>
<evidence type="ECO:0000256" key="1">
    <source>
        <dbReference type="ARBA" id="ARBA00022679"/>
    </source>
</evidence>
<dbReference type="AlphaFoldDB" id="A0A6J4HX88"/>